<reference evidence="1" key="2">
    <citation type="submission" date="2020-11" db="EMBL/GenBank/DDBJ databases">
        <authorList>
            <person name="McCartney M.A."/>
            <person name="Auch B."/>
            <person name="Kono T."/>
            <person name="Mallez S."/>
            <person name="Becker A."/>
            <person name="Gohl D.M."/>
            <person name="Silverstein K.A.T."/>
            <person name="Koren S."/>
            <person name="Bechman K.B."/>
            <person name="Herman A."/>
            <person name="Abrahante J.E."/>
            <person name="Garbe J."/>
        </authorList>
    </citation>
    <scope>NUCLEOTIDE SEQUENCE</scope>
    <source>
        <strain evidence="1">Duluth1</strain>
        <tissue evidence="1">Whole animal</tissue>
    </source>
</reference>
<evidence type="ECO:0000313" key="2">
    <source>
        <dbReference type="Proteomes" id="UP000828390"/>
    </source>
</evidence>
<name>A0A9D4BZ57_DREPO</name>
<dbReference type="AlphaFoldDB" id="A0A9D4BZ57"/>
<protein>
    <submittedName>
        <fullName evidence="1">Uncharacterized protein</fullName>
    </submittedName>
</protein>
<organism evidence="1 2">
    <name type="scientific">Dreissena polymorpha</name>
    <name type="common">Zebra mussel</name>
    <name type="synonym">Mytilus polymorpha</name>
    <dbReference type="NCBI Taxonomy" id="45954"/>
    <lineage>
        <taxon>Eukaryota</taxon>
        <taxon>Metazoa</taxon>
        <taxon>Spiralia</taxon>
        <taxon>Lophotrochozoa</taxon>
        <taxon>Mollusca</taxon>
        <taxon>Bivalvia</taxon>
        <taxon>Autobranchia</taxon>
        <taxon>Heteroconchia</taxon>
        <taxon>Euheterodonta</taxon>
        <taxon>Imparidentia</taxon>
        <taxon>Neoheterodontei</taxon>
        <taxon>Myida</taxon>
        <taxon>Dreissenoidea</taxon>
        <taxon>Dreissenidae</taxon>
        <taxon>Dreissena</taxon>
    </lineage>
</organism>
<gene>
    <name evidence="1" type="ORF">DPMN_073426</name>
</gene>
<proteinExistence type="predicted"/>
<accession>A0A9D4BZ57</accession>
<dbReference type="Gene3D" id="2.170.300.10">
    <property type="entry name" value="Tie2 ligand-binding domain superfamily"/>
    <property type="match status" value="1"/>
</dbReference>
<keyword evidence="2" id="KW-1185">Reference proteome</keyword>
<dbReference type="Proteomes" id="UP000828390">
    <property type="component" value="Unassembled WGS sequence"/>
</dbReference>
<comment type="caution">
    <text evidence="1">The sequence shown here is derived from an EMBL/GenBank/DDBJ whole genome shotgun (WGS) entry which is preliminary data.</text>
</comment>
<evidence type="ECO:0000313" key="1">
    <source>
        <dbReference type="EMBL" id="KAH3713629.1"/>
    </source>
</evidence>
<reference evidence="1" key="1">
    <citation type="journal article" date="2019" name="bioRxiv">
        <title>The Genome of the Zebra Mussel, Dreissena polymorpha: A Resource for Invasive Species Research.</title>
        <authorList>
            <person name="McCartney M.A."/>
            <person name="Auch B."/>
            <person name="Kono T."/>
            <person name="Mallez S."/>
            <person name="Zhang Y."/>
            <person name="Obille A."/>
            <person name="Becker A."/>
            <person name="Abrahante J.E."/>
            <person name="Garbe J."/>
            <person name="Badalamenti J.P."/>
            <person name="Herman A."/>
            <person name="Mangelson H."/>
            <person name="Liachko I."/>
            <person name="Sullivan S."/>
            <person name="Sone E.D."/>
            <person name="Koren S."/>
            <person name="Silverstein K.A.T."/>
            <person name="Beckman K.B."/>
            <person name="Gohl D.M."/>
        </authorList>
    </citation>
    <scope>NUCLEOTIDE SEQUENCE</scope>
    <source>
        <strain evidence="1">Duluth1</strain>
        <tissue evidence="1">Whole animal</tissue>
    </source>
</reference>
<sequence>MAAVKIISVQQDGLVITAVQVVPKGFMELIALRSVTVSMAAYVIMDLATVLTISVMQAGQYNLCADGWIIKNCSIACEPGYYGENCSMDCHCDLCHNVNGSCALYSTQCRAGLRLEGELCTPKEETAVRYGEQYDSYKSIITQIR</sequence>
<dbReference type="EMBL" id="JAIWYP010000014">
    <property type="protein sequence ID" value="KAH3713629.1"/>
    <property type="molecule type" value="Genomic_DNA"/>
</dbReference>